<feature type="compositionally biased region" description="Polar residues" evidence="1">
    <location>
        <begin position="58"/>
        <end position="67"/>
    </location>
</feature>
<evidence type="ECO:0000256" key="1">
    <source>
        <dbReference type="SAM" id="MobiDB-lite"/>
    </source>
</evidence>
<dbReference type="Proteomes" id="UP000887581">
    <property type="component" value="Unplaced"/>
</dbReference>
<accession>A0A915Q052</accession>
<evidence type="ECO:0000313" key="3">
    <source>
        <dbReference type="WBParaSite" id="sdigi.contig51.g3028.t1"/>
    </source>
</evidence>
<sequence length="138" mass="14695">MGKSGEKATRAKSGQKGEEKMVRRTESEASSAEGRGDTGAREVGSCHQAVTLAEVQEHTGTSSSQIDTPARTHIRDTRQTHSVPPCPCALSLWDQQCGGAGDDVTRMSHGQWSFATTHVTASGRVAGHVCRRTCVFLA</sequence>
<keyword evidence="2" id="KW-1185">Reference proteome</keyword>
<protein>
    <submittedName>
        <fullName evidence="3">Uncharacterized protein</fullName>
    </submittedName>
</protein>
<name>A0A915Q052_9BILA</name>
<organism evidence="2 3">
    <name type="scientific">Setaria digitata</name>
    <dbReference type="NCBI Taxonomy" id="48799"/>
    <lineage>
        <taxon>Eukaryota</taxon>
        <taxon>Metazoa</taxon>
        <taxon>Ecdysozoa</taxon>
        <taxon>Nematoda</taxon>
        <taxon>Chromadorea</taxon>
        <taxon>Rhabditida</taxon>
        <taxon>Spirurina</taxon>
        <taxon>Spiruromorpha</taxon>
        <taxon>Filarioidea</taxon>
        <taxon>Setariidae</taxon>
        <taxon>Setaria</taxon>
    </lineage>
</organism>
<feature type="region of interest" description="Disordered" evidence="1">
    <location>
        <begin position="1"/>
        <end position="83"/>
    </location>
</feature>
<proteinExistence type="predicted"/>
<dbReference type="AlphaFoldDB" id="A0A915Q052"/>
<reference evidence="3" key="1">
    <citation type="submission" date="2022-11" db="UniProtKB">
        <authorList>
            <consortium name="WormBaseParasite"/>
        </authorList>
    </citation>
    <scope>IDENTIFICATION</scope>
</reference>
<dbReference type="WBParaSite" id="sdigi.contig51.g3028.t1">
    <property type="protein sequence ID" value="sdigi.contig51.g3028.t1"/>
    <property type="gene ID" value="sdigi.contig51.g3028"/>
</dbReference>
<evidence type="ECO:0000313" key="2">
    <source>
        <dbReference type="Proteomes" id="UP000887581"/>
    </source>
</evidence>
<feature type="compositionally biased region" description="Basic and acidic residues" evidence="1">
    <location>
        <begin position="1"/>
        <end position="27"/>
    </location>
</feature>